<evidence type="ECO:0000313" key="3">
    <source>
        <dbReference type="EMBL" id="KKW07551.1"/>
    </source>
</evidence>
<dbReference type="PATRIC" id="fig|1618675.3.peg.195"/>
<name>A0A0G1VM48_9BACT</name>
<dbReference type="Proteomes" id="UP000034589">
    <property type="component" value="Unassembled WGS sequence"/>
</dbReference>
<reference evidence="3 4" key="1">
    <citation type="journal article" date="2015" name="Nature">
        <title>rRNA introns, odd ribosomes, and small enigmatic genomes across a large radiation of phyla.</title>
        <authorList>
            <person name="Brown C.T."/>
            <person name="Hug L.A."/>
            <person name="Thomas B.C."/>
            <person name="Sharon I."/>
            <person name="Castelle C.J."/>
            <person name="Singh A."/>
            <person name="Wilkins M.J."/>
            <person name="Williams K.H."/>
            <person name="Banfield J.F."/>
        </authorList>
    </citation>
    <scope>NUCLEOTIDE SEQUENCE [LARGE SCALE GENOMIC DNA]</scope>
</reference>
<feature type="domain" description="NAD-dependent epimerase/dehydratase" evidence="2">
    <location>
        <begin position="24"/>
        <end position="257"/>
    </location>
</feature>
<dbReference type="SUPFAM" id="SSF51735">
    <property type="entry name" value="NAD(P)-binding Rossmann-fold domains"/>
    <property type="match status" value="1"/>
</dbReference>
<dbReference type="InterPro" id="IPR001509">
    <property type="entry name" value="Epimerase_deHydtase"/>
</dbReference>
<evidence type="ECO:0000259" key="2">
    <source>
        <dbReference type="Pfam" id="PF01370"/>
    </source>
</evidence>
<comment type="similarity">
    <text evidence="1">Belongs to the NAD(P)-dependent epimerase/dehydratase family.</text>
</comment>
<dbReference type="PANTHER" id="PTHR43000">
    <property type="entry name" value="DTDP-D-GLUCOSE 4,6-DEHYDRATASE-RELATED"/>
    <property type="match status" value="1"/>
</dbReference>
<dbReference type="InterPro" id="IPR036291">
    <property type="entry name" value="NAD(P)-bd_dom_sf"/>
</dbReference>
<evidence type="ECO:0000256" key="1">
    <source>
        <dbReference type="ARBA" id="ARBA00007637"/>
    </source>
</evidence>
<dbReference type="EMBL" id="LCPV01000012">
    <property type="protein sequence ID" value="KKW07551.1"/>
    <property type="molecule type" value="Genomic_DNA"/>
</dbReference>
<accession>A0A0G1VM48</accession>
<organism evidence="3 4">
    <name type="scientific">Candidatus Kaiserbacteria bacterium GW2011_GWC2_49_12</name>
    <dbReference type="NCBI Taxonomy" id="1618675"/>
    <lineage>
        <taxon>Bacteria</taxon>
        <taxon>Candidatus Kaiseribacteriota</taxon>
    </lineage>
</organism>
<comment type="caution">
    <text evidence="3">The sequence shown here is derived from an EMBL/GenBank/DDBJ whole genome shotgun (WGS) entry which is preliminary data.</text>
</comment>
<dbReference type="CDD" id="cd08946">
    <property type="entry name" value="SDR_e"/>
    <property type="match status" value="1"/>
</dbReference>
<dbReference type="Gene3D" id="3.40.50.720">
    <property type="entry name" value="NAD(P)-binding Rossmann-like Domain"/>
    <property type="match status" value="1"/>
</dbReference>
<dbReference type="Pfam" id="PF01370">
    <property type="entry name" value="Epimerase"/>
    <property type="match status" value="1"/>
</dbReference>
<evidence type="ECO:0000313" key="4">
    <source>
        <dbReference type="Proteomes" id="UP000034589"/>
    </source>
</evidence>
<sequence length="327" mass="36650">MREALILRSFLPTLTQMPAYRDSIVVTGGLGHIGSRLIRSLGSDFSEIRIIDNLATQRYASLFDLPKERRVRFFEEDIMSADLERMFEGASIIVHLAALTNAEATVGQEEETERINLEGVKRVADACAKTGSKLIFPSTTSVYGSQESVVDETCTDLKPQSPYAVSKLKAEEYLSGKHSSNLKFITLRLATIFGWSPGMRFHTAVNKFIWQAVNGKELTIWKTAWEQKRPYLDLGDCVRAVNFVVERDVFDGGIYNVVTENFTVKDIVGAIQEFVPNFRMKYVDSKIMNQLSYDVRADKIAKKGFKPSGSLKIGIGETIEKLRAIAV</sequence>
<protein>
    <submittedName>
        <fullName evidence="3">NAD-dependent epimerase/dehydratase</fullName>
    </submittedName>
</protein>
<dbReference type="Gene3D" id="3.90.25.10">
    <property type="entry name" value="UDP-galactose 4-epimerase, domain 1"/>
    <property type="match status" value="1"/>
</dbReference>
<gene>
    <name evidence="3" type="ORF">UY39_C0012G0008</name>
</gene>
<dbReference type="AlphaFoldDB" id="A0A0G1VM48"/>
<proteinExistence type="inferred from homology"/>